<sequence length="289" mass="31543">MHRPIKKIVLPVAGLGTRFLPATKAIPKEMLPVLDKPLIQYAVEEAVEAGIEEIILVTGRNKQVMEDHFDHAYELENILHEKGKDSALDVARSMLLEEGRIVYVRQMRPLGLGHAIWCARHLVNGDPFAVALPDDLIKGRPGALKQMVEAYDELGGNMVATMDVAREDTSKYGVITPGSKDGKRIEVRGLVEKPDPAEAPSTSAVVGRYILQPEVMDILSETKAGAGGEIQLTDAMAKLIGTQPFHALEFDGRRFDCGSKLGWLQANLAMAAEDPHMAAGVKAMISEFK</sequence>
<dbReference type="Proteomes" id="UP000183685">
    <property type="component" value="Unassembled WGS sequence"/>
</dbReference>
<accession>A0A1G7F747</accession>
<evidence type="ECO:0000256" key="6">
    <source>
        <dbReference type="ARBA" id="ARBA00048128"/>
    </source>
</evidence>
<dbReference type="PANTHER" id="PTHR43197:SF1">
    <property type="entry name" value="UTP--GLUCOSE-1-PHOSPHATE URIDYLYLTRANSFERASE"/>
    <property type="match status" value="1"/>
</dbReference>
<dbReference type="Pfam" id="PF00483">
    <property type="entry name" value="NTP_transferase"/>
    <property type="match status" value="1"/>
</dbReference>
<keyword evidence="10" id="KW-1185">Reference proteome</keyword>
<evidence type="ECO:0000256" key="7">
    <source>
        <dbReference type="RuleBase" id="RU361259"/>
    </source>
</evidence>
<gene>
    <name evidence="9" type="ORF">SAMN04488071_3638</name>
</gene>
<evidence type="ECO:0000259" key="8">
    <source>
        <dbReference type="Pfam" id="PF00483"/>
    </source>
</evidence>
<dbReference type="GO" id="GO:0006011">
    <property type="term" value="P:UDP-alpha-D-glucose metabolic process"/>
    <property type="evidence" value="ECO:0007669"/>
    <property type="project" value="InterPro"/>
</dbReference>
<reference evidence="9 10" key="1">
    <citation type="submission" date="2016-10" db="EMBL/GenBank/DDBJ databases">
        <authorList>
            <person name="de Groot N.N."/>
        </authorList>
    </citation>
    <scope>NUCLEOTIDE SEQUENCE [LARGE SCALE GENOMIC DNA]</scope>
    <source>
        <strain evidence="9 10">CGMCC 1.9109</strain>
    </source>
</reference>
<protein>
    <recommendedName>
        <fullName evidence="3 7">UTP--glucose-1-phosphate uridylyltransferase</fullName>
        <ecNumber evidence="2 7">2.7.7.9</ecNumber>
    </recommendedName>
    <alternativeName>
        <fullName evidence="7">UDP-glucose pyrophosphorylase</fullName>
    </alternativeName>
</protein>
<evidence type="ECO:0000256" key="1">
    <source>
        <dbReference type="ARBA" id="ARBA00006890"/>
    </source>
</evidence>
<dbReference type="InterPro" id="IPR005835">
    <property type="entry name" value="NTP_transferase_dom"/>
</dbReference>
<evidence type="ECO:0000313" key="9">
    <source>
        <dbReference type="EMBL" id="SDE71415.1"/>
    </source>
</evidence>
<dbReference type="STRING" id="637679.GCA_001550055_01610"/>
<dbReference type="PANTHER" id="PTHR43197">
    <property type="entry name" value="UTP--GLUCOSE-1-PHOSPHATE URIDYLYLTRANSFERASE"/>
    <property type="match status" value="1"/>
</dbReference>
<dbReference type="CDD" id="cd02541">
    <property type="entry name" value="UGPase_prokaryotic"/>
    <property type="match status" value="1"/>
</dbReference>
<keyword evidence="5 7" id="KW-0548">Nucleotidyltransferase</keyword>
<feature type="domain" description="Nucleotidyl transferase" evidence="8">
    <location>
        <begin position="12"/>
        <end position="269"/>
    </location>
</feature>
<proteinExistence type="inferred from homology"/>
<dbReference type="RefSeq" id="WP_068303633.1">
    <property type="nucleotide sequence ID" value="NZ_FNAK01000009.1"/>
</dbReference>
<dbReference type="InterPro" id="IPR029044">
    <property type="entry name" value="Nucleotide-diphossugar_trans"/>
</dbReference>
<dbReference type="OrthoDB" id="9803306at2"/>
<dbReference type="SUPFAM" id="SSF53448">
    <property type="entry name" value="Nucleotide-diphospho-sugar transferases"/>
    <property type="match status" value="1"/>
</dbReference>
<dbReference type="InterPro" id="IPR005771">
    <property type="entry name" value="GalU_uridylyltTrfase_bac/arc"/>
</dbReference>
<organism evidence="9 10">
    <name type="scientific">Kordiimonas lacus</name>
    <dbReference type="NCBI Taxonomy" id="637679"/>
    <lineage>
        <taxon>Bacteria</taxon>
        <taxon>Pseudomonadati</taxon>
        <taxon>Pseudomonadota</taxon>
        <taxon>Alphaproteobacteria</taxon>
        <taxon>Kordiimonadales</taxon>
        <taxon>Kordiimonadaceae</taxon>
        <taxon>Kordiimonas</taxon>
    </lineage>
</organism>
<dbReference type="NCBIfam" id="TIGR01099">
    <property type="entry name" value="galU"/>
    <property type="match status" value="1"/>
</dbReference>
<evidence type="ECO:0000256" key="3">
    <source>
        <dbReference type="ARBA" id="ARBA00019048"/>
    </source>
</evidence>
<evidence type="ECO:0000256" key="2">
    <source>
        <dbReference type="ARBA" id="ARBA00012415"/>
    </source>
</evidence>
<dbReference type="AlphaFoldDB" id="A0A1G7F747"/>
<comment type="catalytic activity">
    <reaction evidence="6 7">
        <text>alpha-D-glucose 1-phosphate + UTP + H(+) = UDP-alpha-D-glucose + diphosphate</text>
        <dbReference type="Rhea" id="RHEA:19889"/>
        <dbReference type="ChEBI" id="CHEBI:15378"/>
        <dbReference type="ChEBI" id="CHEBI:33019"/>
        <dbReference type="ChEBI" id="CHEBI:46398"/>
        <dbReference type="ChEBI" id="CHEBI:58601"/>
        <dbReference type="ChEBI" id="CHEBI:58885"/>
        <dbReference type="EC" id="2.7.7.9"/>
    </reaction>
</comment>
<dbReference type="GO" id="GO:0003983">
    <property type="term" value="F:UTP:glucose-1-phosphate uridylyltransferase activity"/>
    <property type="evidence" value="ECO:0007669"/>
    <property type="project" value="UniProtKB-EC"/>
</dbReference>
<name>A0A1G7F747_9PROT</name>
<comment type="similarity">
    <text evidence="1 7">Belongs to the UDPGP type 2 family.</text>
</comment>
<dbReference type="EC" id="2.7.7.9" evidence="2 7"/>
<keyword evidence="4 7" id="KW-0808">Transferase</keyword>
<evidence type="ECO:0000256" key="5">
    <source>
        <dbReference type="ARBA" id="ARBA00022695"/>
    </source>
</evidence>
<evidence type="ECO:0000256" key="4">
    <source>
        <dbReference type="ARBA" id="ARBA00022679"/>
    </source>
</evidence>
<evidence type="ECO:0000313" key="10">
    <source>
        <dbReference type="Proteomes" id="UP000183685"/>
    </source>
</evidence>
<dbReference type="EMBL" id="FNAK01000009">
    <property type="protein sequence ID" value="SDE71415.1"/>
    <property type="molecule type" value="Genomic_DNA"/>
</dbReference>
<dbReference type="Gene3D" id="3.90.550.10">
    <property type="entry name" value="Spore Coat Polysaccharide Biosynthesis Protein SpsA, Chain A"/>
    <property type="match status" value="1"/>
</dbReference>